<dbReference type="HOGENOM" id="CLU_2509282_0_0_4"/>
<sequence>MRAASCSMFSQILKLILRTGCDGLSRRLGQNLTVVRKAVKLCLVLDHNGYLSAPASLSTGKVVEVKVDEIMVGCVKKPTKFGGLF</sequence>
<dbReference type="EMBL" id="AL954747">
    <property type="protein sequence ID" value="CAD85847.1"/>
    <property type="molecule type" value="Genomic_DNA"/>
</dbReference>
<evidence type="ECO:0000313" key="1">
    <source>
        <dbReference type="EMBL" id="CAD85847.1"/>
    </source>
</evidence>
<keyword evidence="2" id="KW-1185">Reference proteome</keyword>
<dbReference type="AlphaFoldDB" id="Q82TF2"/>
<protein>
    <submittedName>
        <fullName evidence="1">Uncharacterized protein</fullName>
    </submittedName>
</protein>
<evidence type="ECO:0000313" key="2">
    <source>
        <dbReference type="Proteomes" id="UP000001416"/>
    </source>
</evidence>
<gene>
    <name evidence="1" type="ordered locus">NE1936</name>
</gene>
<dbReference type="Proteomes" id="UP000001416">
    <property type="component" value="Chromosome"/>
</dbReference>
<accession>Q82TF2</accession>
<reference evidence="1 2" key="1">
    <citation type="journal article" date="2003" name="J. Bacteriol.">
        <title>Complete genome sequence of the ammonia-oxidizing bacterium and obligate chemolithoautotroph Nitrosomonas europaea.</title>
        <authorList>
            <person name="Chain P."/>
            <person name="Lamerdin J."/>
            <person name="Larimer F."/>
            <person name="Regala W."/>
            <person name="Land M."/>
            <person name="Hauser L."/>
            <person name="Hooper A."/>
            <person name="Klotz M."/>
            <person name="Norton J."/>
            <person name="Sayavedra-Soto L."/>
            <person name="Arciero D."/>
            <person name="Hommes N."/>
            <person name="Whittaker M."/>
            <person name="Arp D."/>
        </authorList>
    </citation>
    <scope>NUCLEOTIDE SEQUENCE [LARGE SCALE GENOMIC DNA]</scope>
    <source>
        <strain evidence="2">ATCC 19718 / CIP 103999 / KCTC 2705 / NBRC 14298</strain>
    </source>
</reference>
<name>Q82TF2_NITEU</name>
<organism evidence="1 2">
    <name type="scientific">Nitrosomonas europaea (strain ATCC 19718 / CIP 103999 / KCTC 2705 / NBRC 14298)</name>
    <dbReference type="NCBI Taxonomy" id="228410"/>
    <lineage>
        <taxon>Bacteria</taxon>
        <taxon>Pseudomonadati</taxon>
        <taxon>Pseudomonadota</taxon>
        <taxon>Betaproteobacteria</taxon>
        <taxon>Nitrosomonadales</taxon>
        <taxon>Nitrosomonadaceae</taxon>
        <taxon>Nitrosomonas</taxon>
    </lineage>
</organism>
<dbReference type="KEGG" id="neu:NE1936"/>
<proteinExistence type="predicted"/>